<organism evidence="2 3">
    <name type="scientific">Rhodanobacter umsongensis</name>
    <dbReference type="NCBI Taxonomy" id="633153"/>
    <lineage>
        <taxon>Bacteria</taxon>
        <taxon>Pseudomonadati</taxon>
        <taxon>Pseudomonadota</taxon>
        <taxon>Gammaproteobacteria</taxon>
        <taxon>Lysobacterales</taxon>
        <taxon>Rhodanobacteraceae</taxon>
        <taxon>Rhodanobacter</taxon>
    </lineage>
</organism>
<keyword evidence="1" id="KW-0732">Signal</keyword>
<dbReference type="Proteomes" id="UP001596013">
    <property type="component" value="Unassembled WGS sequence"/>
</dbReference>
<reference evidence="3" key="1">
    <citation type="journal article" date="2019" name="Int. J. Syst. Evol. Microbiol.">
        <title>The Global Catalogue of Microorganisms (GCM) 10K type strain sequencing project: providing services to taxonomists for standard genome sequencing and annotation.</title>
        <authorList>
            <consortium name="The Broad Institute Genomics Platform"/>
            <consortium name="The Broad Institute Genome Sequencing Center for Infectious Disease"/>
            <person name="Wu L."/>
            <person name="Ma J."/>
        </authorList>
    </citation>
    <scope>NUCLEOTIDE SEQUENCE [LARGE SCALE GENOMIC DNA]</scope>
    <source>
        <strain evidence="3">JCM 17130</strain>
    </source>
</reference>
<comment type="caution">
    <text evidence="2">The sequence shown here is derived from an EMBL/GenBank/DDBJ whole genome shotgun (WGS) entry which is preliminary data.</text>
</comment>
<gene>
    <name evidence="2" type="ORF">ACFPME_04650</name>
</gene>
<evidence type="ECO:0000313" key="2">
    <source>
        <dbReference type="EMBL" id="MFC5435834.1"/>
    </source>
</evidence>
<dbReference type="RefSeq" id="WP_377302508.1">
    <property type="nucleotide sequence ID" value="NZ_JBHSMK010000002.1"/>
</dbReference>
<name>A0ABW0JIX0_9GAMM</name>
<feature type="signal peptide" evidence="1">
    <location>
        <begin position="1"/>
        <end position="27"/>
    </location>
</feature>
<sequence>MYIASPGRFVHRLLSALLLSLATPVHATDASTDIRLLPRFPACLH</sequence>
<evidence type="ECO:0000256" key="1">
    <source>
        <dbReference type="SAM" id="SignalP"/>
    </source>
</evidence>
<protein>
    <submittedName>
        <fullName evidence="2">Uncharacterized protein</fullName>
    </submittedName>
</protein>
<accession>A0ABW0JIX0</accession>
<proteinExistence type="predicted"/>
<keyword evidence="3" id="KW-1185">Reference proteome</keyword>
<feature type="chain" id="PRO_5045378018" evidence="1">
    <location>
        <begin position="28"/>
        <end position="45"/>
    </location>
</feature>
<evidence type="ECO:0000313" key="3">
    <source>
        <dbReference type="Proteomes" id="UP001596013"/>
    </source>
</evidence>
<dbReference type="EMBL" id="JBHSMK010000002">
    <property type="protein sequence ID" value="MFC5435834.1"/>
    <property type="molecule type" value="Genomic_DNA"/>
</dbReference>